<dbReference type="PANTHER" id="PTHR22550:SF5">
    <property type="entry name" value="LEUCINE ZIPPER PROTEIN 4"/>
    <property type="match status" value="1"/>
</dbReference>
<evidence type="ECO:0000256" key="3">
    <source>
        <dbReference type="SAM" id="Phobius"/>
    </source>
</evidence>
<dbReference type="Proteomes" id="UP000741863">
    <property type="component" value="Unassembled WGS sequence"/>
</dbReference>
<keyword evidence="3" id="KW-0812">Transmembrane</keyword>
<keyword evidence="2 3" id="KW-0472">Membrane</keyword>
<protein>
    <recommendedName>
        <fullName evidence="6">Spore germination protein</fullName>
    </recommendedName>
</protein>
<gene>
    <name evidence="4" type="ORF">JOD17_003287</name>
</gene>
<dbReference type="EMBL" id="JAFBEC010000010">
    <property type="protein sequence ID" value="MBM7634185.1"/>
    <property type="molecule type" value="Genomic_DNA"/>
</dbReference>
<name>A0ABS2PFK4_9BACL</name>
<organism evidence="4 5">
    <name type="scientific">Geomicrobium sediminis</name>
    <dbReference type="NCBI Taxonomy" id="1347788"/>
    <lineage>
        <taxon>Bacteria</taxon>
        <taxon>Bacillati</taxon>
        <taxon>Bacillota</taxon>
        <taxon>Bacilli</taxon>
        <taxon>Bacillales</taxon>
        <taxon>Geomicrobium</taxon>
    </lineage>
</organism>
<evidence type="ECO:0000256" key="2">
    <source>
        <dbReference type="ARBA" id="ARBA00023136"/>
    </source>
</evidence>
<dbReference type="PIRSF" id="PIRSF005690">
    <property type="entry name" value="GerBA"/>
    <property type="match status" value="1"/>
</dbReference>
<keyword evidence="3" id="KW-1133">Transmembrane helix</keyword>
<evidence type="ECO:0000313" key="4">
    <source>
        <dbReference type="EMBL" id="MBM7634185.1"/>
    </source>
</evidence>
<reference evidence="4 5" key="1">
    <citation type="submission" date="2021-01" db="EMBL/GenBank/DDBJ databases">
        <title>Genomic Encyclopedia of Type Strains, Phase IV (KMG-IV): sequencing the most valuable type-strain genomes for metagenomic binning, comparative biology and taxonomic classification.</title>
        <authorList>
            <person name="Goeker M."/>
        </authorList>
    </citation>
    <scope>NUCLEOTIDE SEQUENCE [LARGE SCALE GENOMIC DNA]</scope>
    <source>
        <strain evidence="4 5">DSM 25540</strain>
    </source>
</reference>
<feature type="transmembrane region" description="Helical" evidence="3">
    <location>
        <begin position="284"/>
        <end position="306"/>
    </location>
</feature>
<evidence type="ECO:0008006" key="6">
    <source>
        <dbReference type="Google" id="ProtNLM"/>
    </source>
</evidence>
<feature type="transmembrane region" description="Helical" evidence="3">
    <location>
        <begin position="409"/>
        <end position="432"/>
    </location>
</feature>
<comment type="caution">
    <text evidence="4">The sequence shown here is derived from an EMBL/GenBank/DDBJ whole genome shotgun (WGS) entry which is preliminary data.</text>
</comment>
<dbReference type="RefSeq" id="WP_204698966.1">
    <property type="nucleotide sequence ID" value="NZ_JAFBEC010000010.1"/>
</dbReference>
<dbReference type="Pfam" id="PF03323">
    <property type="entry name" value="GerA"/>
    <property type="match status" value="1"/>
</dbReference>
<dbReference type="PANTHER" id="PTHR22550">
    <property type="entry name" value="SPORE GERMINATION PROTEIN"/>
    <property type="match status" value="1"/>
</dbReference>
<keyword evidence="5" id="KW-1185">Reference proteome</keyword>
<dbReference type="InterPro" id="IPR004995">
    <property type="entry name" value="Spore_Ger"/>
</dbReference>
<dbReference type="InterPro" id="IPR050768">
    <property type="entry name" value="UPF0353/GerABKA_families"/>
</dbReference>
<evidence type="ECO:0000256" key="1">
    <source>
        <dbReference type="ARBA" id="ARBA00005278"/>
    </source>
</evidence>
<sequence length="497" mass="56492">MFKKHVYKKLNLKKGKTLEDLIQACQKSFDFVSYQATEKAPFHLHYIKSLVDEKQIDSHISSYTKNPELPTLIDLEQSIPIEGTKIIQKIEEIEQSLLSGHVIIQVTKHDNEVLAVPVQQKEQRSVDIPENEFTVIGPKEAFIESLDVNLNLIRKRLPVPELVIKEFIVGSISKSRVAVLHMDGITNTQLVQTLTERINEVDYDEIVDSSQITQLISDNPYSYFPQLLETERPERVASALVEGKVVFTMEGSPQAMIGPTNLLEFFSSPDDHYMMWPLSMFFRIIRLLAVLFSVLATSVYIAVTTYHHEVIPDVLLNTMVASRLEVPYPPIIEVILLELTVELLREAGARLPSRIGQTIGIVGGIVIGTAVVEASLASSVLLILIGLTALSSFTTPIYQMGNTIRILRFPFIIFAQWFGFFGMAICLAIHLLHLIKLTSLGYPYLSPLYPFRVRDFRDEILKLPIQKLENQPEVLRSQKKKRFISKYRKHPPKDIEE</sequence>
<accession>A0ABS2PFK4</accession>
<comment type="similarity">
    <text evidence="1">Belongs to the GerABKA family.</text>
</comment>
<proteinExistence type="inferred from homology"/>
<evidence type="ECO:0000313" key="5">
    <source>
        <dbReference type="Proteomes" id="UP000741863"/>
    </source>
</evidence>